<accession>A0A7K1L9Z5</accession>
<keyword evidence="2" id="KW-1185">Reference proteome</keyword>
<dbReference type="EMBL" id="WOFH01000013">
    <property type="protein sequence ID" value="MUN41251.1"/>
    <property type="molecule type" value="Genomic_DNA"/>
</dbReference>
<dbReference type="Proteomes" id="UP000432015">
    <property type="component" value="Unassembled WGS sequence"/>
</dbReference>
<proteinExistence type="predicted"/>
<evidence type="ECO:0000313" key="2">
    <source>
        <dbReference type="Proteomes" id="UP000432015"/>
    </source>
</evidence>
<comment type="caution">
    <text evidence="1">The sequence shown here is derived from an EMBL/GenBank/DDBJ whole genome shotgun (WGS) entry which is preliminary data.</text>
</comment>
<gene>
    <name evidence="1" type="ORF">GNZ18_32330</name>
</gene>
<dbReference type="RefSeq" id="WP_156220407.1">
    <property type="nucleotide sequence ID" value="NZ_WOFH01000013.1"/>
</dbReference>
<dbReference type="AlphaFoldDB" id="A0A7K1L9Z5"/>
<evidence type="ECO:0000313" key="1">
    <source>
        <dbReference type="EMBL" id="MUN41251.1"/>
    </source>
</evidence>
<reference evidence="1 2" key="1">
    <citation type="submission" date="2019-11" db="EMBL/GenBank/DDBJ databases">
        <authorList>
            <person name="Cao P."/>
        </authorList>
    </citation>
    <scope>NUCLEOTIDE SEQUENCE [LARGE SCALE GENOMIC DNA]</scope>
    <source>
        <strain evidence="1 2">NEAU-AAG5</strain>
    </source>
</reference>
<name>A0A7K1L9Z5_9ACTN</name>
<sequence>MGGSMCRECDGAWRGAARALVDLMEERGFQSVIMGHGAVVVWNSAAEPDYYPETPDGPGELRGPALWQEVRTGRRADGGLWWFWVWPGAYGEPPELEPLCPAEDVVTAADRLAKVLAVPFAEASPGAS</sequence>
<organism evidence="1 2">
    <name type="scientific">Actinomadura litoris</name>
    <dbReference type="NCBI Taxonomy" id="2678616"/>
    <lineage>
        <taxon>Bacteria</taxon>
        <taxon>Bacillati</taxon>
        <taxon>Actinomycetota</taxon>
        <taxon>Actinomycetes</taxon>
        <taxon>Streptosporangiales</taxon>
        <taxon>Thermomonosporaceae</taxon>
        <taxon>Actinomadura</taxon>
    </lineage>
</organism>
<protein>
    <submittedName>
        <fullName evidence="1">Uncharacterized protein</fullName>
    </submittedName>
</protein>